<dbReference type="PANTHER" id="PTHR10819:SF3">
    <property type="entry name" value="PHOSPHOTRIESTERASE-RELATED PROTEIN"/>
    <property type="match status" value="1"/>
</dbReference>
<dbReference type="InterPro" id="IPR001559">
    <property type="entry name" value="Phosphotriesterase"/>
</dbReference>
<dbReference type="PROSITE" id="PS51347">
    <property type="entry name" value="PHOSPHOTRIESTERASE_2"/>
    <property type="match status" value="1"/>
</dbReference>
<proteinExistence type="predicted"/>
<keyword evidence="1" id="KW-0479">Metal-binding</keyword>
<dbReference type="Gene3D" id="3.20.20.140">
    <property type="entry name" value="Metal-dependent hydrolases"/>
    <property type="match status" value="1"/>
</dbReference>
<organism evidence="3">
    <name type="scientific">marine metagenome</name>
    <dbReference type="NCBI Taxonomy" id="408172"/>
    <lineage>
        <taxon>unclassified sequences</taxon>
        <taxon>metagenomes</taxon>
        <taxon>ecological metagenomes</taxon>
    </lineage>
</organism>
<evidence type="ECO:0000313" key="3">
    <source>
        <dbReference type="EMBL" id="SVB36639.1"/>
    </source>
</evidence>
<dbReference type="AlphaFoldDB" id="A0A382DER3"/>
<dbReference type="InterPro" id="IPR032466">
    <property type="entry name" value="Metal_Hydrolase"/>
</dbReference>
<sequence>RYKAAGGGTLVDVTSIGIDRNPMALSKISSATGLHVVMGAGYYVDPALPPSFSEKPLDTITEEIVRDVEIGVDNTGIRSGIIGEIGCSWPWTDNEKKSVAASVAAQSETGAPLLIHPGRDQKAPIEIVKFIQDEGGDLNRTVMAHVDIRIYDHEILRELAATGVYIEYDTFGLESPFPPHAPDTYMPSDYQRIEQLIRLIDEGHLERLVLAHDNCTKHRLRAFGGHGFDHIPTTITAWMKRQGMSQHQIDTLLIENPRRILTFA</sequence>
<evidence type="ECO:0000256" key="1">
    <source>
        <dbReference type="ARBA" id="ARBA00022723"/>
    </source>
</evidence>
<dbReference type="GO" id="GO:0016787">
    <property type="term" value="F:hydrolase activity"/>
    <property type="evidence" value="ECO:0007669"/>
    <property type="project" value="UniProtKB-KW"/>
</dbReference>
<evidence type="ECO:0000256" key="2">
    <source>
        <dbReference type="ARBA" id="ARBA00022801"/>
    </source>
</evidence>
<dbReference type="Pfam" id="PF02126">
    <property type="entry name" value="PTE"/>
    <property type="match status" value="1"/>
</dbReference>
<gene>
    <name evidence="3" type="ORF">METZ01_LOCUS189493</name>
</gene>
<dbReference type="GO" id="GO:0008270">
    <property type="term" value="F:zinc ion binding"/>
    <property type="evidence" value="ECO:0007669"/>
    <property type="project" value="InterPro"/>
</dbReference>
<dbReference type="EMBL" id="UINC01038920">
    <property type="protein sequence ID" value="SVB36639.1"/>
    <property type="molecule type" value="Genomic_DNA"/>
</dbReference>
<accession>A0A382DER3</accession>
<feature type="non-terminal residue" evidence="3">
    <location>
        <position position="1"/>
    </location>
</feature>
<reference evidence="3" key="1">
    <citation type="submission" date="2018-05" db="EMBL/GenBank/DDBJ databases">
        <authorList>
            <person name="Lanie J.A."/>
            <person name="Ng W.-L."/>
            <person name="Kazmierczak K.M."/>
            <person name="Andrzejewski T.M."/>
            <person name="Davidsen T.M."/>
            <person name="Wayne K.J."/>
            <person name="Tettelin H."/>
            <person name="Glass J.I."/>
            <person name="Rusch D."/>
            <person name="Podicherti R."/>
            <person name="Tsui H.-C.T."/>
            <person name="Winkler M.E."/>
        </authorList>
    </citation>
    <scope>NUCLEOTIDE SEQUENCE</scope>
</reference>
<dbReference type="PANTHER" id="PTHR10819">
    <property type="entry name" value="PHOSPHOTRIESTERASE-RELATED"/>
    <property type="match status" value="1"/>
</dbReference>
<dbReference type="SUPFAM" id="SSF51556">
    <property type="entry name" value="Metallo-dependent hydrolases"/>
    <property type="match status" value="1"/>
</dbReference>
<evidence type="ECO:0008006" key="4">
    <source>
        <dbReference type="Google" id="ProtNLM"/>
    </source>
</evidence>
<protein>
    <recommendedName>
        <fullName evidence="4">Aryldialkylphosphatase</fullName>
    </recommendedName>
</protein>
<name>A0A382DER3_9ZZZZ</name>
<keyword evidence="2" id="KW-0378">Hydrolase</keyword>